<evidence type="ECO:0000313" key="2">
    <source>
        <dbReference type="Proteomes" id="UP000000600"/>
    </source>
</evidence>
<evidence type="ECO:0000313" key="1">
    <source>
        <dbReference type="EMBL" id="CAK80711.1"/>
    </source>
</evidence>
<dbReference type="InParanoid" id="A0DCE4"/>
<accession>A0DCE4</accession>
<dbReference type="GeneID" id="5033893"/>
<protein>
    <submittedName>
        <fullName evidence="1">Uncharacterized protein</fullName>
    </submittedName>
</protein>
<dbReference type="KEGG" id="ptm:GSPATT00015589001"/>
<dbReference type="EMBL" id="CT868374">
    <property type="protein sequence ID" value="CAK80711.1"/>
    <property type="molecule type" value="Genomic_DNA"/>
</dbReference>
<proteinExistence type="predicted"/>
<gene>
    <name evidence="1" type="ORF">GSPATT00015589001</name>
</gene>
<dbReference type="AlphaFoldDB" id="A0DCE4"/>
<keyword evidence="2" id="KW-1185">Reference proteome</keyword>
<sequence length="150" mass="17920">MISPIPIKFQLTNIKLQCNDYLIFRANHDKLNKLNIIQKNWEIEIINLSMSPQFSNIFSEALLKYLISLRQEILKDTEEQKINWQQILIFQNDINNQQIHKVLQKIKFFVLIHKVLSLETLEKEVFDKLLSNAQNDFKQIVYIYQSIKLS</sequence>
<dbReference type="Proteomes" id="UP000000600">
    <property type="component" value="Unassembled WGS sequence"/>
</dbReference>
<dbReference type="RefSeq" id="XP_001448108.1">
    <property type="nucleotide sequence ID" value="XM_001448071.1"/>
</dbReference>
<organism evidence="1 2">
    <name type="scientific">Paramecium tetraurelia</name>
    <dbReference type="NCBI Taxonomy" id="5888"/>
    <lineage>
        <taxon>Eukaryota</taxon>
        <taxon>Sar</taxon>
        <taxon>Alveolata</taxon>
        <taxon>Ciliophora</taxon>
        <taxon>Intramacronucleata</taxon>
        <taxon>Oligohymenophorea</taxon>
        <taxon>Peniculida</taxon>
        <taxon>Parameciidae</taxon>
        <taxon>Paramecium</taxon>
    </lineage>
</organism>
<dbReference type="HOGENOM" id="CLU_1744061_0_0_1"/>
<name>A0DCE4_PARTE</name>
<reference evidence="1 2" key="1">
    <citation type="journal article" date="2006" name="Nature">
        <title>Global trends of whole-genome duplications revealed by the ciliate Paramecium tetraurelia.</title>
        <authorList>
            <consortium name="Genoscope"/>
            <person name="Aury J.-M."/>
            <person name="Jaillon O."/>
            <person name="Duret L."/>
            <person name="Noel B."/>
            <person name="Jubin C."/>
            <person name="Porcel B.M."/>
            <person name="Segurens B."/>
            <person name="Daubin V."/>
            <person name="Anthouard V."/>
            <person name="Aiach N."/>
            <person name="Arnaiz O."/>
            <person name="Billaut A."/>
            <person name="Beisson J."/>
            <person name="Blanc I."/>
            <person name="Bouhouche K."/>
            <person name="Camara F."/>
            <person name="Duharcourt S."/>
            <person name="Guigo R."/>
            <person name="Gogendeau D."/>
            <person name="Katinka M."/>
            <person name="Keller A.-M."/>
            <person name="Kissmehl R."/>
            <person name="Klotz C."/>
            <person name="Koll F."/>
            <person name="Le Moue A."/>
            <person name="Lepere C."/>
            <person name="Malinsky S."/>
            <person name="Nowacki M."/>
            <person name="Nowak J.K."/>
            <person name="Plattner H."/>
            <person name="Poulain J."/>
            <person name="Ruiz F."/>
            <person name="Serrano V."/>
            <person name="Zagulski M."/>
            <person name="Dessen P."/>
            <person name="Betermier M."/>
            <person name="Weissenbach J."/>
            <person name="Scarpelli C."/>
            <person name="Schachter V."/>
            <person name="Sperling L."/>
            <person name="Meyer E."/>
            <person name="Cohen J."/>
            <person name="Wincker P."/>
        </authorList>
    </citation>
    <scope>NUCLEOTIDE SEQUENCE [LARGE SCALE GENOMIC DNA]</scope>
    <source>
        <strain evidence="1 2">Stock d4-2</strain>
    </source>
</reference>